<dbReference type="PANTHER" id="PTHR33371:SF4">
    <property type="entry name" value="INTERMEMBRANE PHOSPHOLIPID TRANSPORT SYSTEM BINDING PROTEIN MLAD"/>
    <property type="match status" value="1"/>
</dbReference>
<dbReference type="RefSeq" id="WP_091828380.1">
    <property type="nucleotide sequence ID" value="NZ_FNZK01000001.1"/>
</dbReference>
<dbReference type="STRING" id="84035.SAMN05660742_101151"/>
<dbReference type="PANTHER" id="PTHR33371">
    <property type="entry name" value="INTERMEMBRANE PHOSPHOLIPID TRANSPORT SYSTEM BINDING PROTEIN MLAD-RELATED"/>
    <property type="match status" value="1"/>
</dbReference>
<dbReference type="Proteomes" id="UP000199662">
    <property type="component" value="Unassembled WGS sequence"/>
</dbReference>
<evidence type="ECO:0000259" key="1">
    <source>
        <dbReference type="Pfam" id="PF02470"/>
    </source>
</evidence>
<dbReference type="InterPro" id="IPR003399">
    <property type="entry name" value="Mce/MlaD"/>
</dbReference>
<keyword evidence="3" id="KW-1185">Reference proteome</keyword>
<name>A0A1H6TQH5_9FIRM</name>
<proteinExistence type="predicted"/>
<reference evidence="2 3" key="1">
    <citation type="submission" date="2016-10" db="EMBL/GenBank/DDBJ databases">
        <authorList>
            <person name="de Groot N.N."/>
        </authorList>
    </citation>
    <scope>NUCLEOTIDE SEQUENCE [LARGE SCALE GENOMIC DNA]</scope>
    <source>
        <strain evidence="2 3">DSM 2179</strain>
    </source>
</reference>
<dbReference type="Pfam" id="PF02470">
    <property type="entry name" value="MlaD"/>
    <property type="match status" value="1"/>
</dbReference>
<feature type="domain" description="Mce/MlaD" evidence="1">
    <location>
        <begin position="34"/>
        <end position="110"/>
    </location>
</feature>
<dbReference type="InterPro" id="IPR052336">
    <property type="entry name" value="MlaD_Phospholipid_Transporter"/>
</dbReference>
<evidence type="ECO:0000313" key="2">
    <source>
        <dbReference type="EMBL" id="SEI82281.1"/>
    </source>
</evidence>
<gene>
    <name evidence="2" type="ORF">SAMN05660742_101151</name>
</gene>
<organism evidence="2 3">
    <name type="scientific">Propionispira arboris</name>
    <dbReference type="NCBI Taxonomy" id="84035"/>
    <lineage>
        <taxon>Bacteria</taxon>
        <taxon>Bacillati</taxon>
        <taxon>Bacillota</taxon>
        <taxon>Negativicutes</taxon>
        <taxon>Selenomonadales</taxon>
        <taxon>Selenomonadaceae</taxon>
        <taxon>Propionispira</taxon>
    </lineage>
</organism>
<accession>A0A1H6TQH5</accession>
<evidence type="ECO:0000313" key="3">
    <source>
        <dbReference type="Proteomes" id="UP000199662"/>
    </source>
</evidence>
<sequence>MSTEAKVGAFTLISLALLAFIVIHLSGFSFGGEKGYHIQVLFKQVNGLKPAAFVRYAGVTVGSVKTVEADGLGARVKLHINPGINIPDHALVTISGDGLMGEKFINILPGDMESDTYLLDGAVVQGVDERGMEYLMANAGTTLDELQTLIKSLNDVLGNEQVKNSMIESAKNIKTMTDNFNHMSIVMERMAVNNEQDLRVMITNLSMMSQSAKSAADGMDRMIRDFSRDGQTAEQMRQAIVNLSSTSRRIENMAANLEPVVADPQTAQDLKTILASAKNVTARADTMMSQVSNITAEPGIDFLYSGGKDQWMTNFDLKVSTSPNQFLLLGVDDIGGDDQTNLQLGSGNDTLAGRVGIIDSKVGIGVDSYINDKLKFSLDAYDPNDIRLKFRGQYEFMPDTYLVGQTNNVNKSAERVTYFGIRRTF</sequence>
<dbReference type="EMBL" id="FNZK01000001">
    <property type="protein sequence ID" value="SEI82281.1"/>
    <property type="molecule type" value="Genomic_DNA"/>
</dbReference>
<dbReference type="AlphaFoldDB" id="A0A1H6TQH5"/>
<protein>
    <submittedName>
        <fullName evidence="2">Phospholipid/cholesterol/gamma-HCH transport system substrate-binding protein</fullName>
    </submittedName>
</protein>